<dbReference type="InterPro" id="IPR050289">
    <property type="entry name" value="TorD/DmsD_chaperones"/>
</dbReference>
<accession>A0A9X3ZJ90</accession>
<organism evidence="2 3">
    <name type="scientific">Hoeflea prorocentri</name>
    <dbReference type="NCBI Taxonomy" id="1922333"/>
    <lineage>
        <taxon>Bacteria</taxon>
        <taxon>Pseudomonadati</taxon>
        <taxon>Pseudomonadota</taxon>
        <taxon>Alphaproteobacteria</taxon>
        <taxon>Hyphomicrobiales</taxon>
        <taxon>Rhizobiaceae</taxon>
        <taxon>Hoeflea</taxon>
    </lineage>
</organism>
<dbReference type="InterPro" id="IPR020945">
    <property type="entry name" value="DMSO/NO3_reduct_chaperone"/>
</dbReference>
<dbReference type="RefSeq" id="WP_267992280.1">
    <property type="nucleotide sequence ID" value="NZ_JAPJZI010000001.1"/>
</dbReference>
<dbReference type="Gene3D" id="1.20.1280.20">
    <property type="entry name" value="HscB, C-terminal domain"/>
    <property type="match status" value="1"/>
</dbReference>
<name>A0A9X3ZJ90_9HYPH</name>
<dbReference type="EMBL" id="JAPJZI010000001">
    <property type="protein sequence ID" value="MDA5400598.1"/>
    <property type="molecule type" value="Genomic_DNA"/>
</dbReference>
<dbReference type="Proteomes" id="UP001151234">
    <property type="component" value="Unassembled WGS sequence"/>
</dbReference>
<keyword evidence="1" id="KW-0143">Chaperone</keyword>
<gene>
    <name evidence="2" type="ORF">OQ273_18640</name>
</gene>
<keyword evidence="3" id="KW-1185">Reference proteome</keyword>
<dbReference type="InterPro" id="IPR036386">
    <property type="entry name" value="HscB_C_sf"/>
</dbReference>
<dbReference type="Pfam" id="PF02613">
    <property type="entry name" value="Nitrate_red_del"/>
    <property type="match status" value="1"/>
</dbReference>
<protein>
    <submittedName>
        <fullName evidence="2">Molecular chaperone TorD family protein</fullName>
    </submittedName>
</protein>
<dbReference type="PANTHER" id="PTHR34227:SF11">
    <property type="entry name" value="CHAPERONE PROTEIN TORD"/>
    <property type="match status" value="1"/>
</dbReference>
<dbReference type="AlphaFoldDB" id="A0A9X3ZJ90"/>
<evidence type="ECO:0000313" key="2">
    <source>
        <dbReference type="EMBL" id="MDA5400598.1"/>
    </source>
</evidence>
<dbReference type="Gene3D" id="1.20.120.1820">
    <property type="match status" value="1"/>
</dbReference>
<proteinExistence type="predicted"/>
<reference evidence="2" key="1">
    <citation type="submission" date="2022-11" db="EMBL/GenBank/DDBJ databases">
        <title>Draft genome sequence of Hoeflea poritis E7-10 and Hoeflea prorocentri PM5-8, separated from scleractinian coral Porites lutea and marine dinoflagellate.</title>
        <authorList>
            <person name="Zhang G."/>
            <person name="Wei Q."/>
            <person name="Cai L."/>
        </authorList>
    </citation>
    <scope>NUCLEOTIDE SEQUENCE</scope>
    <source>
        <strain evidence="2">PM5-8</strain>
    </source>
</reference>
<sequence length="221" mass="23720">MQTENAAPDIVSTVGTTTLELSGAERAGIYRWLSGLFAQEPTFATLRVYKAADGMTLLDELSAIEALAPAAEAIRTRVSGAPHRDLKTISLDLSGEFARLFLGVGGRRSAPPYQSFYAGADGRLMQQTAGAMQDELQKIDARLTKSFAELPDHISVQLAVMSELALTASPAKQVDYLEHRLLDWIGAFRDRCHAAAPESFYTVAAGALVDFVRADAASLSA</sequence>
<dbReference type="InterPro" id="IPR036411">
    <property type="entry name" value="TorD-like_sf"/>
</dbReference>
<evidence type="ECO:0000313" key="3">
    <source>
        <dbReference type="Proteomes" id="UP001151234"/>
    </source>
</evidence>
<dbReference type="SUPFAM" id="SSF89155">
    <property type="entry name" value="TorD-like"/>
    <property type="match status" value="1"/>
</dbReference>
<dbReference type="PANTHER" id="PTHR34227">
    <property type="entry name" value="CHAPERONE PROTEIN YCDY"/>
    <property type="match status" value="1"/>
</dbReference>
<dbReference type="GO" id="GO:0051259">
    <property type="term" value="P:protein complex oligomerization"/>
    <property type="evidence" value="ECO:0007669"/>
    <property type="project" value="InterPro"/>
</dbReference>
<evidence type="ECO:0000256" key="1">
    <source>
        <dbReference type="ARBA" id="ARBA00023186"/>
    </source>
</evidence>
<comment type="caution">
    <text evidence="2">The sequence shown here is derived from an EMBL/GenBank/DDBJ whole genome shotgun (WGS) entry which is preliminary data.</text>
</comment>